<dbReference type="InterPro" id="IPR038404">
    <property type="entry name" value="TRAP_DctP_sf"/>
</dbReference>
<feature type="chain" id="PRO_5039708042" evidence="5">
    <location>
        <begin position="30"/>
        <end position="340"/>
    </location>
</feature>
<feature type="signal peptide" evidence="5">
    <location>
        <begin position="1"/>
        <end position="29"/>
    </location>
</feature>
<dbReference type="NCBIfam" id="NF037995">
    <property type="entry name" value="TRAP_S1"/>
    <property type="match status" value="1"/>
</dbReference>
<comment type="caution">
    <text evidence="6">The sequence shown here is derived from an EMBL/GenBank/DDBJ whole genome shotgun (WGS) entry which is preliminary data.</text>
</comment>
<accession>A0A5D4UNU6</accession>
<dbReference type="OrthoDB" id="2087at2"/>
<dbReference type="PIRSF" id="PIRSF006470">
    <property type="entry name" value="DctB"/>
    <property type="match status" value="1"/>
</dbReference>
<dbReference type="RefSeq" id="WP_148967749.1">
    <property type="nucleotide sequence ID" value="NZ_CANLNA010000001.1"/>
</dbReference>
<name>A0A5D4UNU6_9BACI</name>
<evidence type="ECO:0000313" key="7">
    <source>
        <dbReference type="Proteomes" id="UP000324269"/>
    </source>
</evidence>
<dbReference type="Pfam" id="PF03480">
    <property type="entry name" value="DctP"/>
    <property type="match status" value="1"/>
</dbReference>
<dbReference type="EMBL" id="VTEZ01000001">
    <property type="protein sequence ID" value="TYS88449.1"/>
    <property type="molecule type" value="Genomic_DNA"/>
</dbReference>
<evidence type="ECO:0000313" key="6">
    <source>
        <dbReference type="EMBL" id="TYS88449.1"/>
    </source>
</evidence>
<evidence type="ECO:0000256" key="5">
    <source>
        <dbReference type="SAM" id="SignalP"/>
    </source>
</evidence>
<comment type="subcellular location">
    <subcellularLocation>
        <location evidence="1">Cell envelope</location>
    </subcellularLocation>
</comment>
<dbReference type="PANTHER" id="PTHR33376:SF4">
    <property type="entry name" value="SIALIC ACID-BINDING PERIPLASMIC PROTEIN SIAP"/>
    <property type="match status" value="1"/>
</dbReference>
<dbReference type="PROSITE" id="PS51257">
    <property type="entry name" value="PROKAR_LIPOPROTEIN"/>
    <property type="match status" value="1"/>
</dbReference>
<dbReference type="InterPro" id="IPR004682">
    <property type="entry name" value="TRAP_DctP"/>
</dbReference>
<dbReference type="GO" id="GO:0055085">
    <property type="term" value="P:transmembrane transport"/>
    <property type="evidence" value="ECO:0007669"/>
    <property type="project" value="InterPro"/>
</dbReference>
<dbReference type="NCBIfam" id="TIGR00787">
    <property type="entry name" value="dctP"/>
    <property type="match status" value="1"/>
</dbReference>
<dbReference type="Proteomes" id="UP000324269">
    <property type="component" value="Unassembled WGS sequence"/>
</dbReference>
<evidence type="ECO:0000256" key="2">
    <source>
        <dbReference type="ARBA" id="ARBA00009023"/>
    </source>
</evidence>
<dbReference type="Gene3D" id="3.40.190.170">
    <property type="entry name" value="Bacterial extracellular solute-binding protein, family 7"/>
    <property type="match status" value="1"/>
</dbReference>
<reference evidence="6 7" key="1">
    <citation type="submission" date="2019-08" db="EMBL/GenBank/DDBJ databases">
        <title>Bacillus genomes from the desert of Cuatro Cienegas, Coahuila.</title>
        <authorList>
            <person name="Olmedo-Alvarez G."/>
        </authorList>
    </citation>
    <scope>NUCLEOTIDE SEQUENCE [LARGE SCALE GENOMIC DNA]</scope>
    <source>
        <strain evidence="6 7">CH87b_3T</strain>
    </source>
</reference>
<protein>
    <submittedName>
        <fullName evidence="6">TRAP transporter substrate-binding protein</fullName>
    </submittedName>
</protein>
<evidence type="ECO:0000256" key="3">
    <source>
        <dbReference type="ARBA" id="ARBA00022448"/>
    </source>
</evidence>
<dbReference type="InterPro" id="IPR018389">
    <property type="entry name" value="DctP_fam"/>
</dbReference>
<evidence type="ECO:0000256" key="4">
    <source>
        <dbReference type="ARBA" id="ARBA00022729"/>
    </source>
</evidence>
<dbReference type="CDD" id="cd13603">
    <property type="entry name" value="PBP2_TRAP_Siap_TeaA_like"/>
    <property type="match status" value="1"/>
</dbReference>
<gene>
    <name evidence="6" type="ORF">FZC85_03185</name>
</gene>
<dbReference type="GO" id="GO:0030288">
    <property type="term" value="C:outer membrane-bounded periplasmic space"/>
    <property type="evidence" value="ECO:0007669"/>
    <property type="project" value="InterPro"/>
</dbReference>
<keyword evidence="3" id="KW-0813">Transport</keyword>
<comment type="similarity">
    <text evidence="2">Belongs to the bacterial solute-binding protein 7 family.</text>
</comment>
<sequence length="340" mass="38008">MIRKKLELRWMVSILFTMAILLSACSNEAGKAGEDKPITLSFAYELPEDHPWGHGATKFKEIVEEKTNGEVKVEVHGNGSLAASGREIQEGVKIGTIDIGISSTPLSQMNPYLDLFSLPYIFSSREQAWEVLDGPVGDEVGKKLSEHNLTFLAYWEDGFRQITNNVRPISEIDDFKGLKIRVPESDVRLETFKALGSSPLPMAWSEVFTALQQGSIDGQENPLSVVNSSSFYDVQKYLTISNHVYSPATLFINSSKWDSLTKDQQDIILEAAGEGRDLNRKMNQEQDEEMVKGLEEKGMEVTVIEDVKPFQEATKPVWDQVSKEIGGNSQELIDDITKTQ</sequence>
<dbReference type="PANTHER" id="PTHR33376">
    <property type="match status" value="1"/>
</dbReference>
<evidence type="ECO:0000256" key="1">
    <source>
        <dbReference type="ARBA" id="ARBA00004196"/>
    </source>
</evidence>
<keyword evidence="4 5" id="KW-0732">Signal</keyword>
<dbReference type="AlphaFoldDB" id="A0A5D4UNU6"/>
<organism evidence="6 7">
    <name type="scientific">Rossellomorea aquimaris</name>
    <dbReference type="NCBI Taxonomy" id="189382"/>
    <lineage>
        <taxon>Bacteria</taxon>
        <taxon>Bacillati</taxon>
        <taxon>Bacillota</taxon>
        <taxon>Bacilli</taxon>
        <taxon>Bacillales</taxon>
        <taxon>Bacillaceae</taxon>
        <taxon>Rossellomorea</taxon>
    </lineage>
</organism>
<proteinExistence type="inferred from homology"/>